<comment type="caution">
    <text evidence="2">The sequence shown here is derived from an EMBL/GenBank/DDBJ whole genome shotgun (WGS) entry which is preliminary data.</text>
</comment>
<evidence type="ECO:0000313" key="3">
    <source>
        <dbReference type="Proteomes" id="UP000034172"/>
    </source>
</evidence>
<proteinExistence type="predicted"/>
<dbReference type="Proteomes" id="UP000034172">
    <property type="component" value="Unassembled WGS sequence"/>
</dbReference>
<gene>
    <name evidence="2" type="ORF">UW41_C0021G0017</name>
</gene>
<name>A0A0G1HND1_9BACT</name>
<feature type="transmembrane region" description="Helical" evidence="1">
    <location>
        <begin position="63"/>
        <end position="86"/>
    </location>
</feature>
<evidence type="ECO:0000313" key="2">
    <source>
        <dbReference type="EMBL" id="KKT48691.1"/>
    </source>
</evidence>
<keyword evidence="1" id="KW-1133">Transmembrane helix</keyword>
<keyword evidence="1" id="KW-0812">Transmembrane</keyword>
<dbReference type="STRING" id="1618392.UW41_C0021G0017"/>
<dbReference type="EMBL" id="LCIE01000021">
    <property type="protein sequence ID" value="KKT48691.1"/>
    <property type="molecule type" value="Genomic_DNA"/>
</dbReference>
<feature type="transmembrane region" description="Helical" evidence="1">
    <location>
        <begin position="98"/>
        <end position="119"/>
    </location>
</feature>
<keyword evidence="1" id="KW-0472">Membrane</keyword>
<reference evidence="2 3" key="1">
    <citation type="journal article" date="2015" name="Nature">
        <title>rRNA introns, odd ribosomes, and small enigmatic genomes across a large radiation of phyla.</title>
        <authorList>
            <person name="Brown C.T."/>
            <person name="Hug L.A."/>
            <person name="Thomas B.C."/>
            <person name="Sharon I."/>
            <person name="Castelle C.J."/>
            <person name="Singh A."/>
            <person name="Wilkins M.J."/>
            <person name="Williams K.H."/>
            <person name="Banfield J.F."/>
        </authorList>
    </citation>
    <scope>NUCLEOTIDE SEQUENCE [LARGE SCALE GENOMIC DNA]</scope>
</reference>
<dbReference type="AlphaFoldDB" id="A0A0G1HND1"/>
<sequence>MPIRWIPDGNGGFIKDTVPSGFESIGVMILIVGAALVTPLMIGMFGSLTLFEIIKVIFPALSVLGAILSGIILTLLFLVLSIPLYSTKYHKMSASGKIAWAFVILSFAISPISSLFWTYGAELGGIGSSAKVIKFQDNFPFYDSNLCTDQGTHGWQNSCSQDPNGSSDLSVWTLYSVRNTGNQNIDVHLDYFHSPCFAENDATFFTLAPNQEQSFACETQYGYRRSNGEIEIKYPETCIAVSPFQVYASEKHRKFCQANNWK</sequence>
<accession>A0A0G1HND1</accession>
<feature type="transmembrane region" description="Helical" evidence="1">
    <location>
        <begin position="25"/>
        <end position="51"/>
    </location>
</feature>
<organism evidence="2 3">
    <name type="scientific">Candidatus Collierbacteria bacterium GW2011_GWC2_44_18</name>
    <dbReference type="NCBI Taxonomy" id="1618392"/>
    <lineage>
        <taxon>Bacteria</taxon>
        <taxon>Candidatus Collieribacteriota</taxon>
    </lineage>
</organism>
<protein>
    <submittedName>
        <fullName evidence="2">Uncharacterized protein</fullName>
    </submittedName>
</protein>
<evidence type="ECO:0000256" key="1">
    <source>
        <dbReference type="SAM" id="Phobius"/>
    </source>
</evidence>